<dbReference type="GO" id="GO:0004523">
    <property type="term" value="F:RNA-DNA hybrid ribonuclease activity"/>
    <property type="evidence" value="ECO:0007669"/>
    <property type="project" value="InterPro"/>
</dbReference>
<dbReference type="InterPro" id="IPR036397">
    <property type="entry name" value="RNaseH_sf"/>
</dbReference>
<evidence type="ECO:0000313" key="3">
    <source>
        <dbReference type="Proteomes" id="UP000290289"/>
    </source>
</evidence>
<keyword evidence="3" id="KW-1185">Reference proteome</keyword>
<dbReference type="Gene3D" id="3.30.420.10">
    <property type="entry name" value="Ribonuclease H-like superfamily/Ribonuclease H"/>
    <property type="match status" value="1"/>
</dbReference>
<feature type="domain" description="RNase H type-1" evidence="1">
    <location>
        <begin position="79"/>
        <end position="145"/>
    </location>
</feature>
<evidence type="ECO:0000259" key="1">
    <source>
        <dbReference type="Pfam" id="PF13456"/>
    </source>
</evidence>
<proteinExistence type="predicted"/>
<dbReference type="GO" id="GO:0003676">
    <property type="term" value="F:nucleic acid binding"/>
    <property type="evidence" value="ECO:0007669"/>
    <property type="project" value="InterPro"/>
</dbReference>
<sequence>MSLERKEMESRVVKRWVPAMMVMHAEHCLDGELRQNPNQLGNVVVEDVPEEIPNNNRLTILGGVKGNNSLSTDELHGGTREQVGDMGVQEVEVKAILEGCKLANHLELGKVIIESDSKEVLSSLCNSIYQGRWEAILVLWKAMQLKGFSNSVDGLGSSIRQYGGSQISFCEELGDEQLYLGRKTPIFDCTYSKQRWSTLPTLIRVDVGVN</sequence>
<protein>
    <recommendedName>
        <fullName evidence="1">RNase H type-1 domain-containing protein</fullName>
    </recommendedName>
</protein>
<dbReference type="AlphaFoldDB" id="A0A498KBE9"/>
<accession>A0A498KBE9</accession>
<evidence type="ECO:0000313" key="2">
    <source>
        <dbReference type="EMBL" id="RXI04838.1"/>
    </source>
</evidence>
<comment type="caution">
    <text evidence="2">The sequence shown here is derived from an EMBL/GenBank/DDBJ whole genome shotgun (WGS) entry which is preliminary data.</text>
</comment>
<dbReference type="InterPro" id="IPR002156">
    <property type="entry name" value="RNaseH_domain"/>
</dbReference>
<dbReference type="Pfam" id="PF13456">
    <property type="entry name" value="RVT_3"/>
    <property type="match status" value="1"/>
</dbReference>
<organism evidence="2 3">
    <name type="scientific">Malus domestica</name>
    <name type="common">Apple</name>
    <name type="synonym">Pyrus malus</name>
    <dbReference type="NCBI Taxonomy" id="3750"/>
    <lineage>
        <taxon>Eukaryota</taxon>
        <taxon>Viridiplantae</taxon>
        <taxon>Streptophyta</taxon>
        <taxon>Embryophyta</taxon>
        <taxon>Tracheophyta</taxon>
        <taxon>Spermatophyta</taxon>
        <taxon>Magnoliopsida</taxon>
        <taxon>eudicotyledons</taxon>
        <taxon>Gunneridae</taxon>
        <taxon>Pentapetalae</taxon>
        <taxon>rosids</taxon>
        <taxon>fabids</taxon>
        <taxon>Rosales</taxon>
        <taxon>Rosaceae</taxon>
        <taxon>Amygdaloideae</taxon>
        <taxon>Maleae</taxon>
        <taxon>Malus</taxon>
    </lineage>
</organism>
<name>A0A498KBE9_MALDO</name>
<dbReference type="Proteomes" id="UP000290289">
    <property type="component" value="Chromosome 3"/>
</dbReference>
<gene>
    <name evidence="2" type="ORF">DVH24_039112</name>
</gene>
<reference evidence="2 3" key="1">
    <citation type="submission" date="2018-10" db="EMBL/GenBank/DDBJ databases">
        <title>A high-quality apple genome assembly.</title>
        <authorList>
            <person name="Hu J."/>
        </authorList>
    </citation>
    <scope>NUCLEOTIDE SEQUENCE [LARGE SCALE GENOMIC DNA]</scope>
    <source>
        <strain evidence="3">cv. HFTH1</strain>
        <tissue evidence="2">Young leaf</tissue>
    </source>
</reference>
<dbReference type="EMBL" id="RDQH01000329">
    <property type="protein sequence ID" value="RXI04838.1"/>
    <property type="molecule type" value="Genomic_DNA"/>
</dbReference>